<name>A0A8S1J8A7_9CHLO</name>
<evidence type="ECO:0000313" key="1">
    <source>
        <dbReference type="EMBL" id="CAD7702314.1"/>
    </source>
</evidence>
<comment type="caution">
    <text evidence="1">The sequence shown here is derived from an EMBL/GenBank/DDBJ whole genome shotgun (WGS) entry which is preliminary data.</text>
</comment>
<accession>A0A8S1J8A7</accession>
<reference evidence="1" key="1">
    <citation type="submission" date="2020-12" db="EMBL/GenBank/DDBJ databases">
        <authorList>
            <person name="Iha C."/>
        </authorList>
    </citation>
    <scope>NUCLEOTIDE SEQUENCE</scope>
</reference>
<gene>
    <name evidence="1" type="ORF">OSTQU699_LOCUS7671</name>
</gene>
<feature type="non-terminal residue" evidence="1">
    <location>
        <position position="1"/>
    </location>
</feature>
<protein>
    <submittedName>
        <fullName evidence="1">Uncharacterized protein</fullName>
    </submittedName>
</protein>
<dbReference type="EMBL" id="CAJHUC010001782">
    <property type="protein sequence ID" value="CAD7702314.1"/>
    <property type="molecule type" value="Genomic_DNA"/>
</dbReference>
<dbReference type="AlphaFoldDB" id="A0A8S1J8A7"/>
<proteinExistence type="predicted"/>
<keyword evidence="2" id="KW-1185">Reference proteome</keyword>
<organism evidence="1 2">
    <name type="scientific">Ostreobium quekettii</name>
    <dbReference type="NCBI Taxonomy" id="121088"/>
    <lineage>
        <taxon>Eukaryota</taxon>
        <taxon>Viridiplantae</taxon>
        <taxon>Chlorophyta</taxon>
        <taxon>core chlorophytes</taxon>
        <taxon>Ulvophyceae</taxon>
        <taxon>TCBD clade</taxon>
        <taxon>Bryopsidales</taxon>
        <taxon>Ostreobineae</taxon>
        <taxon>Ostreobiaceae</taxon>
        <taxon>Ostreobium</taxon>
    </lineage>
</organism>
<evidence type="ECO:0000313" key="2">
    <source>
        <dbReference type="Proteomes" id="UP000708148"/>
    </source>
</evidence>
<dbReference type="Proteomes" id="UP000708148">
    <property type="component" value="Unassembled WGS sequence"/>
</dbReference>
<sequence length="100" mass="10910">AQAPYLDPEGDMQLQWSLGERETVPIHYSVVKAPSYNYSVTVPGGAKVFAKVMVTEYDLHIGYVGTAMVTTDNGGLWMFTSNGLYSGKAFELGEENEAVI</sequence>